<comment type="caution">
    <text evidence="2">The sequence shown here is derived from an EMBL/GenBank/DDBJ whole genome shotgun (WGS) entry which is preliminary data.</text>
</comment>
<dbReference type="Gene3D" id="3.30.540.10">
    <property type="entry name" value="Fructose-1,6-Bisphosphatase, subunit A, domain 1"/>
    <property type="match status" value="1"/>
</dbReference>
<dbReference type="EMBL" id="PZZW01000003">
    <property type="protein sequence ID" value="PTM79108.1"/>
    <property type="molecule type" value="Genomic_DNA"/>
</dbReference>
<dbReference type="PANTHER" id="PTHR20854:SF4">
    <property type="entry name" value="INOSITOL-1-MONOPHOSPHATASE-RELATED"/>
    <property type="match status" value="1"/>
</dbReference>
<accession>A0ABX5JAM2</accession>
<dbReference type="PRINTS" id="PR00377">
    <property type="entry name" value="IMPHPHTASES"/>
</dbReference>
<dbReference type="Gene3D" id="3.40.190.80">
    <property type="match status" value="1"/>
</dbReference>
<proteinExistence type="inferred from homology"/>
<dbReference type="InterPro" id="IPR000760">
    <property type="entry name" value="Inositol_monophosphatase-like"/>
</dbReference>
<evidence type="ECO:0000313" key="3">
    <source>
        <dbReference type="Proteomes" id="UP000240800"/>
    </source>
</evidence>
<protein>
    <submittedName>
        <fullName evidence="2">Myo-inositol-1(Or 4)-monophosphatase</fullName>
    </submittedName>
</protein>
<dbReference type="Proteomes" id="UP000240800">
    <property type="component" value="Unassembled WGS sequence"/>
</dbReference>
<evidence type="ECO:0000313" key="2">
    <source>
        <dbReference type="EMBL" id="PTM79108.1"/>
    </source>
</evidence>
<evidence type="ECO:0000256" key="1">
    <source>
        <dbReference type="ARBA" id="ARBA00009759"/>
    </source>
</evidence>
<name>A0ABX5JAM2_9RHOB</name>
<dbReference type="Pfam" id="PF00459">
    <property type="entry name" value="Inositol_P"/>
    <property type="match status" value="1"/>
</dbReference>
<dbReference type="SUPFAM" id="SSF56655">
    <property type="entry name" value="Carbohydrate phosphatase"/>
    <property type="match status" value="1"/>
</dbReference>
<gene>
    <name evidence="2" type="ORF">C8J29_103204</name>
</gene>
<comment type="similarity">
    <text evidence="1">Belongs to the inositol monophosphatase superfamily.</text>
</comment>
<dbReference type="PANTHER" id="PTHR20854">
    <property type="entry name" value="INOSITOL MONOPHOSPHATASE"/>
    <property type="match status" value="1"/>
</dbReference>
<organism evidence="2 3">
    <name type="scientific">Cereibacter johrii</name>
    <dbReference type="NCBI Taxonomy" id="445629"/>
    <lineage>
        <taxon>Bacteria</taxon>
        <taxon>Pseudomonadati</taxon>
        <taxon>Pseudomonadota</taxon>
        <taxon>Alphaproteobacteria</taxon>
        <taxon>Rhodobacterales</taxon>
        <taxon>Paracoccaceae</taxon>
        <taxon>Cereibacter</taxon>
    </lineage>
</organism>
<reference evidence="2 3" key="1">
    <citation type="submission" date="2018-04" db="EMBL/GenBank/DDBJ databases">
        <title>Genomic Encyclopedia of Type Strains, Phase III (KMG-III): the genomes of soil and plant-associated and newly described type strains.</title>
        <authorList>
            <person name="Whitman W."/>
        </authorList>
    </citation>
    <scope>NUCLEOTIDE SEQUENCE [LARGE SCALE GENOMIC DNA]</scope>
    <source>
        <strain evidence="2 3">JA192</strain>
    </source>
</reference>
<sequence length="270" mass="28813">MNEDKSLTDPVKDRLTLALEVAAEAGRLALDFFARRDSLAVEAKASPQDIVSRADREVETLIRARLAARFPDDGVLGEEHGAEEGRSGFTWVIDPIDGTAPFLAGLPHWCVVLALQEEGRTVAGVIEHPLARETFSAQRGQGAFLNGERLRAREDLTIGTCNVALGASHRTSPDFASALVRELMRRGGMFYRNGSGAIMLASVAAGRLGGYYEPHMNPWDCLAAMLMVEEAGGRTAPFPEAAAGGMVLVAAPKVWDDLTAVVKAAEGQAG</sequence>
<keyword evidence="3" id="KW-1185">Reference proteome</keyword>
<dbReference type="CDD" id="cd01643">
    <property type="entry name" value="Bacterial_IMPase_like_2"/>
    <property type="match status" value="1"/>
</dbReference>